<sequence>MKASEIKKGSVIEVDGAVVYITELQVQTASSRSGNTLYKVRGRNVVNRQKFQGSFKGDEQVQTVDFERRAVQFLYRESDGCTFMDRDTFEQHGFDLEALESELPYLTEGLEGIFALVVDGVAVGIELPATVILEVMDCAPAIKGASASARNKPATLSTGLVVQVPEYLAAGEVIKVNTVSGEFMSRA</sequence>
<dbReference type="InterPro" id="IPR013185">
    <property type="entry name" value="Transl_elong_KOW-like"/>
</dbReference>
<feature type="domain" description="Translation elongation factor P/YeiP central" evidence="4">
    <location>
        <begin position="68"/>
        <end position="123"/>
    </location>
</feature>
<evidence type="ECO:0000313" key="5">
    <source>
        <dbReference type="EMBL" id="AUB84406.1"/>
    </source>
</evidence>
<dbReference type="GO" id="GO:0005829">
    <property type="term" value="C:cytosol"/>
    <property type="evidence" value="ECO:0007669"/>
    <property type="project" value="UniProtKB-ARBA"/>
</dbReference>
<dbReference type="EMBL" id="CP020370">
    <property type="protein sequence ID" value="AUB84406.1"/>
    <property type="molecule type" value="Genomic_DNA"/>
</dbReference>
<dbReference type="Proteomes" id="UP000232638">
    <property type="component" value="Chromosome"/>
</dbReference>
<dbReference type="SUPFAM" id="SSF50104">
    <property type="entry name" value="Translation proteins SH3-like domain"/>
    <property type="match status" value="1"/>
</dbReference>
<dbReference type="Pfam" id="PF08207">
    <property type="entry name" value="EFP_N"/>
    <property type="match status" value="1"/>
</dbReference>
<dbReference type="CDD" id="cd04470">
    <property type="entry name" value="S1_EF-P_repeat_1"/>
    <property type="match status" value="1"/>
</dbReference>
<dbReference type="InterPro" id="IPR008991">
    <property type="entry name" value="Translation_prot_SH3-like_sf"/>
</dbReference>
<dbReference type="Gene3D" id="2.30.30.30">
    <property type="match status" value="1"/>
</dbReference>
<dbReference type="InterPro" id="IPR012340">
    <property type="entry name" value="NA-bd_OB-fold"/>
</dbReference>
<dbReference type="InterPro" id="IPR001059">
    <property type="entry name" value="Transl_elong_P/YeiP_cen"/>
</dbReference>
<dbReference type="Gene3D" id="2.40.50.140">
    <property type="entry name" value="Nucleic acid-binding proteins"/>
    <property type="match status" value="2"/>
</dbReference>
<dbReference type="InterPro" id="IPR015365">
    <property type="entry name" value="Elong-fact-P_C"/>
</dbReference>
<dbReference type="CDD" id="cd05794">
    <property type="entry name" value="S1_EF-P_repeat_2"/>
    <property type="match status" value="1"/>
</dbReference>
<dbReference type="KEGG" id="tsy:THSYN_28025"/>
<protein>
    <recommendedName>
        <fullName evidence="2">Elongation factor P-like protein</fullName>
    </recommendedName>
</protein>
<proteinExistence type="inferred from homology"/>
<dbReference type="NCBIfam" id="NF003392">
    <property type="entry name" value="PRK04542.1"/>
    <property type="match status" value="1"/>
</dbReference>
<accession>A0A2K8UFR8</accession>
<dbReference type="Pfam" id="PF01132">
    <property type="entry name" value="EFP"/>
    <property type="match status" value="1"/>
</dbReference>
<dbReference type="PIRSF" id="PIRSF005901">
    <property type="entry name" value="EF-P"/>
    <property type="match status" value="1"/>
</dbReference>
<evidence type="ECO:0000256" key="1">
    <source>
        <dbReference type="ARBA" id="ARBA00009479"/>
    </source>
</evidence>
<name>A0A2K8UFR8_9GAMM</name>
<organism evidence="5 6">
    <name type="scientific">Candidatus Thiodictyon syntrophicum</name>
    <dbReference type="NCBI Taxonomy" id="1166950"/>
    <lineage>
        <taxon>Bacteria</taxon>
        <taxon>Pseudomonadati</taxon>
        <taxon>Pseudomonadota</taxon>
        <taxon>Gammaproteobacteria</taxon>
        <taxon>Chromatiales</taxon>
        <taxon>Chromatiaceae</taxon>
        <taxon>Thiodictyon</taxon>
    </lineage>
</organism>
<keyword evidence="5" id="KW-0251">Elongation factor</keyword>
<dbReference type="HAMAP" id="MF_00646">
    <property type="entry name" value="EFP"/>
    <property type="match status" value="1"/>
</dbReference>
<gene>
    <name evidence="5" type="ORF">THSYN_28025</name>
</gene>
<dbReference type="GO" id="GO:0043043">
    <property type="term" value="P:peptide biosynthetic process"/>
    <property type="evidence" value="ECO:0007669"/>
    <property type="project" value="InterPro"/>
</dbReference>
<evidence type="ECO:0000313" key="6">
    <source>
        <dbReference type="Proteomes" id="UP000232638"/>
    </source>
</evidence>
<comment type="similarity">
    <text evidence="1 2">Belongs to the elongation factor P family.</text>
</comment>
<dbReference type="PROSITE" id="PS01275">
    <property type="entry name" value="EFP"/>
    <property type="match status" value="1"/>
</dbReference>
<dbReference type="AlphaFoldDB" id="A0A2K8UFR8"/>
<dbReference type="PANTHER" id="PTHR30053:SF14">
    <property type="entry name" value="TRANSLATION ELONGATION FACTOR KOW-LIKE DOMAIN-CONTAINING PROTEIN"/>
    <property type="match status" value="1"/>
</dbReference>
<dbReference type="FunFam" id="2.40.50.140:FF:000004">
    <property type="entry name" value="Elongation factor P"/>
    <property type="match status" value="1"/>
</dbReference>
<dbReference type="InterPro" id="IPR011897">
    <property type="entry name" value="Transl_elong_p-like_YeiP"/>
</dbReference>
<evidence type="ECO:0000259" key="3">
    <source>
        <dbReference type="SMART" id="SM00841"/>
    </source>
</evidence>
<evidence type="ECO:0000259" key="4">
    <source>
        <dbReference type="SMART" id="SM01185"/>
    </source>
</evidence>
<feature type="domain" description="Elongation factor P C-terminal" evidence="3">
    <location>
        <begin position="131"/>
        <end position="186"/>
    </location>
</feature>
<evidence type="ECO:0000256" key="2">
    <source>
        <dbReference type="HAMAP-Rule" id="MF_00646"/>
    </source>
</evidence>
<dbReference type="OrthoDB" id="9801844at2"/>
<dbReference type="SUPFAM" id="SSF50249">
    <property type="entry name" value="Nucleic acid-binding proteins"/>
    <property type="match status" value="2"/>
</dbReference>
<dbReference type="GO" id="GO:0003746">
    <property type="term" value="F:translation elongation factor activity"/>
    <property type="evidence" value="ECO:0007669"/>
    <property type="project" value="UniProtKB-UniRule"/>
</dbReference>
<dbReference type="InterPro" id="IPR014722">
    <property type="entry name" value="Rib_uL2_dom2"/>
</dbReference>
<dbReference type="InterPro" id="IPR020599">
    <property type="entry name" value="Transl_elong_fac_P/YeiP"/>
</dbReference>
<dbReference type="NCBIfam" id="NF001810">
    <property type="entry name" value="PRK00529.1"/>
    <property type="match status" value="1"/>
</dbReference>
<keyword evidence="6" id="KW-1185">Reference proteome</keyword>
<dbReference type="SMART" id="SM01185">
    <property type="entry name" value="EFP"/>
    <property type="match status" value="1"/>
</dbReference>
<dbReference type="PANTHER" id="PTHR30053">
    <property type="entry name" value="ELONGATION FACTOR P"/>
    <property type="match status" value="1"/>
</dbReference>
<dbReference type="InterPro" id="IPR013852">
    <property type="entry name" value="Transl_elong_P/YeiP_CS"/>
</dbReference>
<reference evidence="5 6" key="1">
    <citation type="submission" date="2017-03" db="EMBL/GenBank/DDBJ databases">
        <title>Complete genome sequence of Candidatus 'Thiodictyon syntrophicum' sp. nov. strain Cad16T, a photolithoautotroph purple sulfur bacterium isolated from an alpine meromictic lake.</title>
        <authorList>
            <person name="Luedin S.M."/>
            <person name="Pothier J.F."/>
            <person name="Danza F."/>
            <person name="Storelli N."/>
            <person name="Wittwer M."/>
            <person name="Tonolla M."/>
        </authorList>
    </citation>
    <scope>NUCLEOTIDE SEQUENCE [LARGE SCALE GENOMIC DNA]</scope>
    <source>
        <strain evidence="5 6">Cad16T</strain>
    </source>
</reference>
<keyword evidence="5" id="KW-0648">Protein biosynthesis</keyword>
<dbReference type="SMART" id="SM00841">
    <property type="entry name" value="Elong-fact-P_C"/>
    <property type="match status" value="1"/>
</dbReference>
<dbReference type="Pfam" id="PF09285">
    <property type="entry name" value="Elong-fact-P_C"/>
    <property type="match status" value="1"/>
</dbReference>
<dbReference type="RefSeq" id="WP_100922062.1">
    <property type="nucleotide sequence ID" value="NZ_CP020370.1"/>
</dbReference>